<feature type="domain" description="KAP NTPase" evidence="2">
    <location>
        <begin position="41"/>
        <end position="387"/>
    </location>
</feature>
<comment type="caution">
    <text evidence="3">The sequence shown here is derived from an EMBL/GenBank/DDBJ whole genome shotgun (WGS) entry which is preliminary data.</text>
</comment>
<organism evidence="3 4">
    <name type="scientific">Megalops atlanticus</name>
    <name type="common">Tarpon</name>
    <name type="synonym">Clupea gigantea</name>
    <dbReference type="NCBI Taxonomy" id="7932"/>
    <lineage>
        <taxon>Eukaryota</taxon>
        <taxon>Metazoa</taxon>
        <taxon>Chordata</taxon>
        <taxon>Craniata</taxon>
        <taxon>Vertebrata</taxon>
        <taxon>Euteleostomi</taxon>
        <taxon>Actinopterygii</taxon>
        <taxon>Neopterygii</taxon>
        <taxon>Teleostei</taxon>
        <taxon>Elopiformes</taxon>
        <taxon>Megalopidae</taxon>
        <taxon>Megalops</taxon>
    </lineage>
</organism>
<keyword evidence="1" id="KW-0472">Membrane</keyword>
<evidence type="ECO:0000259" key="2">
    <source>
        <dbReference type="Pfam" id="PF07693"/>
    </source>
</evidence>
<feature type="transmembrane region" description="Helical" evidence="1">
    <location>
        <begin position="167"/>
        <end position="189"/>
    </location>
</feature>
<dbReference type="Proteomes" id="UP001046870">
    <property type="component" value="Chromosome 9"/>
</dbReference>
<dbReference type="PANTHER" id="PTHR22674:SF6">
    <property type="entry name" value="NTPASE KAP FAMILY P-LOOP DOMAIN-CONTAINING PROTEIN 1"/>
    <property type="match status" value="1"/>
</dbReference>
<keyword evidence="4" id="KW-1185">Reference proteome</keyword>
<reference evidence="3" key="1">
    <citation type="submission" date="2021-01" db="EMBL/GenBank/DDBJ databases">
        <authorList>
            <person name="Zahm M."/>
            <person name="Roques C."/>
            <person name="Cabau C."/>
            <person name="Klopp C."/>
            <person name="Donnadieu C."/>
            <person name="Jouanno E."/>
            <person name="Lampietro C."/>
            <person name="Louis A."/>
            <person name="Herpin A."/>
            <person name="Echchiki A."/>
            <person name="Berthelot C."/>
            <person name="Parey E."/>
            <person name="Roest-Crollius H."/>
            <person name="Braasch I."/>
            <person name="Postlethwait J."/>
            <person name="Bobe J."/>
            <person name="Montfort J."/>
            <person name="Bouchez O."/>
            <person name="Begum T."/>
            <person name="Mejri S."/>
            <person name="Adams A."/>
            <person name="Chen W.-J."/>
            <person name="Guiguen Y."/>
        </authorList>
    </citation>
    <scope>NUCLEOTIDE SEQUENCE</scope>
    <source>
        <strain evidence="3">YG-15Mar2019-1</strain>
        <tissue evidence="3">Brain</tissue>
    </source>
</reference>
<evidence type="ECO:0000313" key="3">
    <source>
        <dbReference type="EMBL" id="KAG7470702.1"/>
    </source>
</evidence>
<name>A0A9D3Q033_MEGAT</name>
<evidence type="ECO:0000313" key="4">
    <source>
        <dbReference type="Proteomes" id="UP001046870"/>
    </source>
</evidence>
<dbReference type="EMBL" id="JAFDVH010000009">
    <property type="protein sequence ID" value="KAG7470702.1"/>
    <property type="molecule type" value="Genomic_DNA"/>
</dbReference>
<keyword evidence="1" id="KW-1133">Transmembrane helix</keyword>
<sequence length="720" mass="81655">MDTRGAMLDDIYAYGLSRTLIQVAPPATVGLYCPYQKRSETLLQKIRNYMNREAEWREKKHKEDVPTHTFLGSLFCLFAMIFLRPVWTEEGERRRRRVRWIFVRFSAWHFAGSNKLWPGLVLQLFKAINRDIGGLFISIYRVTQYPFPKRVESQGQSNWRQRKVCGLPVWLVTLVMAAVSVGSCVLLSVTGFQVKVNGTLGGLASVESMAIATLGAPAAIAVRFIVRTAKNVLFNQGSSIQSKMNKSAISEQMGFMDKVRKEVGILVDLIHFMEVVENRKIRVILEITSLDRCGSEKIIQALEVINILLTGESSPFVSILAIDPRIVVNCVENTPLHDRSEDSGYEFLNNIVTLPFSVPELGVDSKLKIFKTLAESRLEVTVDESKATAAHTVKLSANKESALEKGIRDDSVVPFIGNSAGETEIIEQGIRWEYWANQVKALTNDVLEFVYTKGNLQTYIVGHDMQMRRIINSIRMSVVIKEGMMKDSCSAEEIAAWVVLANMWPCRLSWILHIVEDDQQRAAIDHPDGTDHIDNTKTLWEVFSESSIELHALRDKITLLFEQDSDPDLFERFLKIDFRFTIRDIGRFMPWTVNLDQSIKKELDRIRESYRMRHKVNPKALTPLPIRAVIGMSTDDICKEMQKLNFPETHQKLVRENRLDGASLALGDNGEIKRVLQMALGEWISFSFHFLGGKPRSSPLTSNTMMALHSGDVPSTLLGR</sequence>
<accession>A0A9D3Q033</accession>
<dbReference type="OrthoDB" id="10015264at2759"/>
<proteinExistence type="predicted"/>
<dbReference type="AlphaFoldDB" id="A0A9D3Q033"/>
<dbReference type="Pfam" id="PF07693">
    <property type="entry name" value="KAP_NTPase"/>
    <property type="match status" value="1"/>
</dbReference>
<feature type="transmembrane region" description="Helical" evidence="1">
    <location>
        <begin position="69"/>
        <end position="87"/>
    </location>
</feature>
<evidence type="ECO:0000256" key="1">
    <source>
        <dbReference type="SAM" id="Phobius"/>
    </source>
</evidence>
<dbReference type="InterPro" id="IPR011646">
    <property type="entry name" value="KAP_P-loop"/>
</dbReference>
<dbReference type="InterPro" id="IPR052754">
    <property type="entry name" value="NTPase_KAP_P-loop"/>
</dbReference>
<protein>
    <recommendedName>
        <fullName evidence="2">KAP NTPase domain-containing protein</fullName>
    </recommendedName>
</protein>
<dbReference type="PANTHER" id="PTHR22674">
    <property type="entry name" value="NTPASE, KAP FAMILY P-LOOP DOMAIN-CONTAINING 1"/>
    <property type="match status" value="1"/>
</dbReference>
<keyword evidence="1" id="KW-0812">Transmembrane</keyword>
<feature type="transmembrane region" description="Helical" evidence="1">
    <location>
        <begin position="209"/>
        <end position="226"/>
    </location>
</feature>
<gene>
    <name evidence="3" type="ORF">MATL_G00116630</name>
</gene>